<keyword evidence="1" id="KW-0805">Transcription regulation</keyword>
<organism evidence="6 7">
    <name type="scientific">Beijerinckia indica subsp. indica (strain ATCC 9039 / DSM 1715 / NCIMB 8712)</name>
    <dbReference type="NCBI Taxonomy" id="395963"/>
    <lineage>
        <taxon>Bacteria</taxon>
        <taxon>Pseudomonadati</taxon>
        <taxon>Pseudomonadota</taxon>
        <taxon>Alphaproteobacteria</taxon>
        <taxon>Hyphomicrobiales</taxon>
        <taxon>Beijerinckiaceae</taxon>
        <taxon>Beijerinckia</taxon>
    </lineage>
</organism>
<dbReference type="GO" id="GO:0003700">
    <property type="term" value="F:DNA-binding transcription factor activity"/>
    <property type="evidence" value="ECO:0007669"/>
    <property type="project" value="TreeGrafter"/>
</dbReference>
<dbReference type="PROSITE" id="PS50977">
    <property type="entry name" value="HTH_TETR_2"/>
    <property type="match status" value="1"/>
</dbReference>
<dbReference type="PANTHER" id="PTHR30055:SF234">
    <property type="entry name" value="HTH-TYPE TRANSCRIPTIONAL REGULATOR BETI"/>
    <property type="match status" value="1"/>
</dbReference>
<dbReference type="EMBL" id="CP001016">
    <property type="protein sequence ID" value="ACB95516.1"/>
    <property type="molecule type" value="Genomic_DNA"/>
</dbReference>
<dbReference type="InterPro" id="IPR001647">
    <property type="entry name" value="HTH_TetR"/>
</dbReference>
<keyword evidence="7" id="KW-1185">Reference proteome</keyword>
<dbReference type="Pfam" id="PF00440">
    <property type="entry name" value="TetR_N"/>
    <property type="match status" value="1"/>
</dbReference>
<dbReference type="KEGG" id="bid:Bind_1892"/>
<keyword evidence="3" id="KW-0804">Transcription</keyword>
<feature type="domain" description="HTH tetR-type" evidence="5">
    <location>
        <begin position="17"/>
        <end position="77"/>
    </location>
</feature>
<accession>B2IEB8</accession>
<dbReference type="PANTHER" id="PTHR30055">
    <property type="entry name" value="HTH-TYPE TRANSCRIPTIONAL REGULATOR RUTR"/>
    <property type="match status" value="1"/>
</dbReference>
<evidence type="ECO:0000313" key="6">
    <source>
        <dbReference type="EMBL" id="ACB95516.1"/>
    </source>
</evidence>
<name>B2IEB8_BEII9</name>
<protein>
    <submittedName>
        <fullName evidence="6">Transcriptional regulator, TetR family</fullName>
    </submittedName>
</protein>
<gene>
    <name evidence="6" type="ordered locus">Bind_1892</name>
</gene>
<dbReference type="Gene3D" id="1.10.357.10">
    <property type="entry name" value="Tetracycline Repressor, domain 2"/>
    <property type="match status" value="1"/>
</dbReference>
<dbReference type="GO" id="GO:0000976">
    <property type="term" value="F:transcription cis-regulatory region binding"/>
    <property type="evidence" value="ECO:0007669"/>
    <property type="project" value="TreeGrafter"/>
</dbReference>
<keyword evidence="2 4" id="KW-0238">DNA-binding</keyword>
<sequence>MLHIIMAARPNSETEEPDARSKILEAASRLIASGGVAALTTRAVAAAAGVQAPTLYRLFGEKRGLLDAVAEHGLTAFIAQKVAAEPHPDPVQDLRDAWDSYVAFGLGNPAVFAIINEIGAAGPPSPAVLAGIAVLKKRVERIARSGRLKMPVERAVALIHAAGVGTVATLLSTPEGQRDPQLSTLALEAVLASLVTERPVQSHDDLTSLAVGLRTHLDEADALTPGERLLLTELLDRLAQAKG</sequence>
<evidence type="ECO:0000256" key="4">
    <source>
        <dbReference type="PROSITE-ProRule" id="PRU00335"/>
    </source>
</evidence>
<feature type="DNA-binding region" description="H-T-H motif" evidence="4">
    <location>
        <begin position="40"/>
        <end position="59"/>
    </location>
</feature>
<dbReference type="AlphaFoldDB" id="B2IEB8"/>
<evidence type="ECO:0000313" key="7">
    <source>
        <dbReference type="Proteomes" id="UP000001695"/>
    </source>
</evidence>
<dbReference type="STRING" id="395963.Bind_1892"/>
<evidence type="ECO:0000256" key="1">
    <source>
        <dbReference type="ARBA" id="ARBA00023015"/>
    </source>
</evidence>
<dbReference type="PRINTS" id="PR00455">
    <property type="entry name" value="HTHTETR"/>
</dbReference>
<proteinExistence type="predicted"/>
<evidence type="ECO:0000256" key="2">
    <source>
        <dbReference type="ARBA" id="ARBA00023125"/>
    </source>
</evidence>
<evidence type="ECO:0000259" key="5">
    <source>
        <dbReference type="PROSITE" id="PS50977"/>
    </source>
</evidence>
<dbReference type="InterPro" id="IPR009057">
    <property type="entry name" value="Homeodomain-like_sf"/>
</dbReference>
<evidence type="ECO:0000256" key="3">
    <source>
        <dbReference type="ARBA" id="ARBA00023163"/>
    </source>
</evidence>
<reference evidence="6 7" key="2">
    <citation type="journal article" date="2010" name="J. Bacteriol.">
        <title>Complete genome sequence of Beijerinckia indica subsp. indica.</title>
        <authorList>
            <person name="Tamas I."/>
            <person name="Dedysh S.N."/>
            <person name="Liesack W."/>
            <person name="Stott M.B."/>
            <person name="Alam M."/>
            <person name="Murrell J.C."/>
            <person name="Dunfield P.F."/>
        </authorList>
    </citation>
    <scope>NUCLEOTIDE SEQUENCE [LARGE SCALE GENOMIC DNA]</scope>
    <source>
        <strain evidence="7">ATCC 9039 / DSM 1715 / NCIMB 8712</strain>
    </source>
</reference>
<dbReference type="HOGENOM" id="CLU_082427_0_0_5"/>
<dbReference type="InterPro" id="IPR050109">
    <property type="entry name" value="HTH-type_TetR-like_transc_reg"/>
</dbReference>
<dbReference type="SUPFAM" id="SSF46689">
    <property type="entry name" value="Homeodomain-like"/>
    <property type="match status" value="1"/>
</dbReference>
<dbReference type="eggNOG" id="COG1309">
    <property type="taxonomic scope" value="Bacteria"/>
</dbReference>
<dbReference type="Proteomes" id="UP000001695">
    <property type="component" value="Chromosome"/>
</dbReference>
<reference evidence="7" key="1">
    <citation type="submission" date="2008-03" db="EMBL/GenBank/DDBJ databases">
        <title>Complete sequence of chromosome of Beijerinckia indica subsp. indica ATCC 9039.</title>
        <authorList>
            <consortium name="US DOE Joint Genome Institute"/>
            <person name="Copeland A."/>
            <person name="Lucas S."/>
            <person name="Lapidus A."/>
            <person name="Glavina del Rio T."/>
            <person name="Dalin E."/>
            <person name="Tice H."/>
            <person name="Bruce D."/>
            <person name="Goodwin L."/>
            <person name="Pitluck S."/>
            <person name="LaButti K."/>
            <person name="Schmutz J."/>
            <person name="Larimer F."/>
            <person name="Land M."/>
            <person name="Hauser L."/>
            <person name="Kyrpides N."/>
            <person name="Mikhailova N."/>
            <person name="Dunfield P.F."/>
            <person name="Dedysh S.N."/>
            <person name="Liesack W."/>
            <person name="Saw J.H."/>
            <person name="Alam M."/>
            <person name="Chen Y."/>
            <person name="Murrell J.C."/>
            <person name="Richardson P."/>
        </authorList>
    </citation>
    <scope>NUCLEOTIDE SEQUENCE [LARGE SCALE GENOMIC DNA]</scope>
    <source>
        <strain evidence="7">ATCC 9039 / DSM 1715 / NCIMB 8712</strain>
    </source>
</reference>